<dbReference type="SUPFAM" id="SSF55486">
    <property type="entry name" value="Metalloproteases ('zincins'), catalytic domain"/>
    <property type="match status" value="1"/>
</dbReference>
<dbReference type="CDD" id="cd06457">
    <property type="entry name" value="M3A_MIP"/>
    <property type="match status" value="1"/>
</dbReference>
<dbReference type="GO" id="GO:0004222">
    <property type="term" value="F:metalloendopeptidase activity"/>
    <property type="evidence" value="ECO:0007669"/>
    <property type="project" value="InterPro"/>
</dbReference>
<dbReference type="GO" id="GO:0006627">
    <property type="term" value="P:protein processing involved in protein targeting to mitochondrion"/>
    <property type="evidence" value="ECO:0007669"/>
    <property type="project" value="TreeGrafter"/>
</dbReference>
<evidence type="ECO:0000256" key="2">
    <source>
        <dbReference type="ARBA" id="ARBA00006040"/>
    </source>
</evidence>
<dbReference type="InterPro" id="IPR024077">
    <property type="entry name" value="Neurolysin/TOP_dom2"/>
</dbReference>
<keyword evidence="6 10" id="KW-0862">Zinc</keyword>
<dbReference type="PANTHER" id="PTHR11804:SF79">
    <property type="entry name" value="MITOCHONDRIAL INTERMEDIATE PEPTIDASE"/>
    <property type="match status" value="1"/>
</dbReference>
<keyword evidence="3 10" id="KW-0645">Protease</keyword>
<evidence type="ECO:0000256" key="8">
    <source>
        <dbReference type="ARBA" id="ARBA00023049"/>
    </source>
</evidence>
<evidence type="ECO:0000256" key="10">
    <source>
        <dbReference type="RuleBase" id="RU003435"/>
    </source>
</evidence>
<dbReference type="GO" id="GO:0046872">
    <property type="term" value="F:metal ion binding"/>
    <property type="evidence" value="ECO:0007669"/>
    <property type="project" value="UniProtKB-UniRule"/>
</dbReference>
<dbReference type="InterPro" id="IPR001567">
    <property type="entry name" value="Pept_M3A_M3B_dom"/>
</dbReference>
<dbReference type="GO" id="GO:0005739">
    <property type="term" value="C:mitochondrion"/>
    <property type="evidence" value="ECO:0007669"/>
    <property type="project" value="UniProtKB-SubCell"/>
</dbReference>
<keyword evidence="5 10" id="KW-0378">Hydrolase</keyword>
<name>A0A8D8BZL8_CULPI</name>
<evidence type="ECO:0000256" key="4">
    <source>
        <dbReference type="ARBA" id="ARBA00022723"/>
    </source>
</evidence>
<proteinExistence type="inferred from homology"/>
<accession>A0A8D8BZL8</accession>
<keyword evidence="4 10" id="KW-0479">Metal-binding</keyword>
<dbReference type="EMBL" id="HBUE01098880">
    <property type="protein sequence ID" value="CAG6484250.1"/>
    <property type="molecule type" value="Transcribed_RNA"/>
</dbReference>
<evidence type="ECO:0000256" key="1">
    <source>
        <dbReference type="ARBA" id="ARBA00004173"/>
    </source>
</evidence>
<dbReference type="PANTHER" id="PTHR11804">
    <property type="entry name" value="PROTEASE M3 THIMET OLIGOPEPTIDASE-RELATED"/>
    <property type="match status" value="1"/>
</dbReference>
<comment type="similarity">
    <text evidence="2 10">Belongs to the peptidase M3 family.</text>
</comment>
<evidence type="ECO:0000313" key="12">
    <source>
        <dbReference type="EMBL" id="CAG6484250.1"/>
    </source>
</evidence>
<feature type="domain" description="Peptidase M3A/M3B catalytic" evidence="11">
    <location>
        <begin position="245"/>
        <end position="688"/>
    </location>
</feature>
<comment type="subcellular location">
    <subcellularLocation>
        <location evidence="1">Mitochondrion</location>
    </subcellularLocation>
</comment>
<comment type="cofactor">
    <cofactor evidence="10">
        <name>Zn(2+)</name>
        <dbReference type="ChEBI" id="CHEBI:29105"/>
    </cofactor>
    <text evidence="10">Binds 1 zinc ion.</text>
</comment>
<dbReference type="InterPro" id="IPR033851">
    <property type="entry name" value="M3A_MIP"/>
</dbReference>
<keyword evidence="9" id="KW-0496">Mitochondrion</keyword>
<organism evidence="12">
    <name type="scientific">Culex pipiens</name>
    <name type="common">House mosquito</name>
    <dbReference type="NCBI Taxonomy" id="7175"/>
    <lineage>
        <taxon>Eukaryota</taxon>
        <taxon>Metazoa</taxon>
        <taxon>Ecdysozoa</taxon>
        <taxon>Arthropoda</taxon>
        <taxon>Hexapoda</taxon>
        <taxon>Insecta</taxon>
        <taxon>Pterygota</taxon>
        <taxon>Neoptera</taxon>
        <taxon>Endopterygota</taxon>
        <taxon>Diptera</taxon>
        <taxon>Nematocera</taxon>
        <taxon>Culicoidea</taxon>
        <taxon>Culicidae</taxon>
        <taxon>Culicinae</taxon>
        <taxon>Culicini</taxon>
        <taxon>Culex</taxon>
        <taxon>Culex</taxon>
    </lineage>
</organism>
<dbReference type="Gene3D" id="1.10.1370.10">
    <property type="entry name" value="Neurolysin, domain 3"/>
    <property type="match status" value="1"/>
</dbReference>
<dbReference type="AlphaFoldDB" id="A0A8D8BZL8"/>
<dbReference type="InterPro" id="IPR024079">
    <property type="entry name" value="MetalloPept_cat_dom_sf"/>
</dbReference>
<protein>
    <submittedName>
        <fullName evidence="12">Mitochondrial intermediate peptidase</fullName>
    </submittedName>
</protein>
<evidence type="ECO:0000259" key="11">
    <source>
        <dbReference type="Pfam" id="PF01432"/>
    </source>
</evidence>
<evidence type="ECO:0000256" key="5">
    <source>
        <dbReference type="ARBA" id="ARBA00022801"/>
    </source>
</evidence>
<dbReference type="FunFam" id="3.40.390.10:FF:000013">
    <property type="entry name" value="Mitochondrial intermediate peptidase"/>
    <property type="match status" value="1"/>
</dbReference>
<sequence>MWSRLNRAALFRRRSGSLLTGGQRQLVSTWSPLTMAFNSRPEKRINFTKNEVGLFSIPELTSFEGFYALKEKAIFKTEDLIREATSGAERTRKMVTIFDELSDTLCKVADLAEFIRLAHPQANYSHAAENACITISGIVEKLNTHKPLYQALKQVVDGGTDLVETSDVDRHVAELFLFDFEQSGIHLKEKDRKRVVFLNDCILQLGQRFMAGAVHPRTIKKSVLPEAIRPFFSTDGDNVLVSGLYADSANNMAREAAYRLFLFPDQQQEQLLSELLQARHELATTCGFKTYAHRALKASTVETPEMVNEFLDTLNDQLRPRAEKDFALMQRMKNQENGFEAPLASWDTPYFTSSLKKQCLQASASEFSPYFSLGACMEGLNHIMTSLYGIQLENTEMEPGESWSHDIYKLAVTHESEGLLGYIYCDLFERSGKPNQDCHFTIQGGKVMPDGSYQNPIVVVMLNLSQPRWSGPTLLTPSMVDNLFHEMGHAMHSMLARTEYQHVTGTRCSTDFAEVPSVLMEYFASDPRVLRTFAKHFQTQEPMPEDMLERLCASKHLFSSSETQLQVFYSALDQVYHGDPTHHHQQNTTETLRTVQEKFYGLPYVENTAWQLRFSHLVGYGAKYYSYLISRAVASWIWQTYFERDPLSRTQGEKYRRGCLAYGGGIPSRLLVSNFLGREVTPENLTKSLINEIDGYSERLRDFEKYVR</sequence>
<reference evidence="12" key="1">
    <citation type="submission" date="2021-05" db="EMBL/GenBank/DDBJ databases">
        <authorList>
            <person name="Alioto T."/>
            <person name="Alioto T."/>
            <person name="Gomez Garrido J."/>
        </authorList>
    </citation>
    <scope>NUCLEOTIDE SEQUENCE</scope>
</reference>
<dbReference type="Gene3D" id="3.40.390.10">
    <property type="entry name" value="Collagenase (Catalytic Domain)"/>
    <property type="match status" value="1"/>
</dbReference>
<dbReference type="Pfam" id="PF01432">
    <property type="entry name" value="Peptidase_M3"/>
    <property type="match status" value="1"/>
</dbReference>
<evidence type="ECO:0000256" key="7">
    <source>
        <dbReference type="ARBA" id="ARBA00022946"/>
    </source>
</evidence>
<keyword evidence="8 10" id="KW-0482">Metalloprotease</keyword>
<dbReference type="GO" id="GO:0006518">
    <property type="term" value="P:peptide metabolic process"/>
    <property type="evidence" value="ECO:0007669"/>
    <property type="project" value="TreeGrafter"/>
</dbReference>
<evidence type="ECO:0000256" key="9">
    <source>
        <dbReference type="ARBA" id="ARBA00023128"/>
    </source>
</evidence>
<evidence type="ECO:0000256" key="6">
    <source>
        <dbReference type="ARBA" id="ARBA00022833"/>
    </source>
</evidence>
<evidence type="ECO:0000256" key="3">
    <source>
        <dbReference type="ARBA" id="ARBA00022670"/>
    </source>
</evidence>
<keyword evidence="7" id="KW-0809">Transit peptide</keyword>
<dbReference type="InterPro" id="IPR045090">
    <property type="entry name" value="Pept_M3A_M3B"/>
</dbReference>